<dbReference type="Gene3D" id="3.40.50.10240">
    <property type="entry name" value="Thiamin pyrophosphokinase, catalytic domain"/>
    <property type="match status" value="1"/>
</dbReference>
<keyword evidence="8" id="KW-1185">Reference proteome</keyword>
<organism evidence="7 8">
    <name type="scientific">Jannaschia ovalis</name>
    <dbReference type="NCBI Taxonomy" id="3038773"/>
    <lineage>
        <taxon>Bacteria</taxon>
        <taxon>Pseudomonadati</taxon>
        <taxon>Pseudomonadota</taxon>
        <taxon>Alphaproteobacteria</taxon>
        <taxon>Rhodobacterales</taxon>
        <taxon>Roseobacteraceae</taxon>
        <taxon>Jannaschia</taxon>
    </lineage>
</organism>
<protein>
    <recommendedName>
        <fullName evidence="5">Thiamine diphosphokinase</fullName>
        <ecNumber evidence="5">2.7.6.2</ecNumber>
    </recommendedName>
</protein>
<dbReference type="SUPFAM" id="SSF63862">
    <property type="entry name" value="Thiamin pyrophosphokinase, substrate-binding domain"/>
    <property type="match status" value="1"/>
</dbReference>
<dbReference type="Pfam" id="PF04263">
    <property type="entry name" value="TPK_catalytic"/>
    <property type="match status" value="1"/>
</dbReference>
<keyword evidence="4" id="KW-0067">ATP-binding</keyword>
<sequence>MGGAPASTRVLETALTYAPRLVAVDSGADAILRAGLWPERVVGDMDSISEAARAAFADRLEPIAEQDSTDFAKALRTGSADFTLGVGFVGARADHFLACLSEMGRRREPILLLSDAEAICVAPDRMALAPAPGTRLSLWPMGAGRGRSEGLRWPLDGIAFDPAGRVGTSNQVTGPVRLALEGGPWVLTVPLDALAVLLEALEIAPRRAAPPPL</sequence>
<keyword evidence="2" id="KW-0547">Nucleotide-binding</keyword>
<dbReference type="PANTHER" id="PTHR41299">
    <property type="entry name" value="THIAMINE PYROPHOSPHOKINASE"/>
    <property type="match status" value="1"/>
</dbReference>
<dbReference type="GO" id="GO:0004788">
    <property type="term" value="F:thiamine diphosphokinase activity"/>
    <property type="evidence" value="ECO:0007669"/>
    <property type="project" value="UniProtKB-EC"/>
</dbReference>
<keyword evidence="1 7" id="KW-0808">Transferase</keyword>
<proteinExistence type="predicted"/>
<evidence type="ECO:0000256" key="4">
    <source>
        <dbReference type="ARBA" id="ARBA00022840"/>
    </source>
</evidence>
<dbReference type="InterPro" id="IPR053149">
    <property type="entry name" value="TPK"/>
</dbReference>
<evidence type="ECO:0000256" key="3">
    <source>
        <dbReference type="ARBA" id="ARBA00022777"/>
    </source>
</evidence>
<dbReference type="Proteomes" id="UP001243420">
    <property type="component" value="Chromosome"/>
</dbReference>
<dbReference type="CDD" id="cd07995">
    <property type="entry name" value="TPK"/>
    <property type="match status" value="1"/>
</dbReference>
<dbReference type="InterPro" id="IPR007371">
    <property type="entry name" value="TPK_catalytic"/>
</dbReference>
<gene>
    <name evidence="7" type="ORF">P8627_05535</name>
</gene>
<reference evidence="7 8" key="1">
    <citation type="submission" date="2023-04" db="EMBL/GenBank/DDBJ databases">
        <title>Jannaschia ovalis sp. nov., a marine bacterium isolated from sea tidal flat.</title>
        <authorList>
            <person name="Kwon D.Y."/>
            <person name="Kim J.-J."/>
        </authorList>
    </citation>
    <scope>NUCLEOTIDE SEQUENCE [LARGE SCALE GENOMIC DNA]</scope>
    <source>
        <strain evidence="7 8">GRR-S6-38</strain>
    </source>
</reference>
<evidence type="ECO:0000313" key="8">
    <source>
        <dbReference type="Proteomes" id="UP001243420"/>
    </source>
</evidence>
<dbReference type="PANTHER" id="PTHR41299:SF1">
    <property type="entry name" value="THIAMINE PYROPHOSPHOKINASE"/>
    <property type="match status" value="1"/>
</dbReference>
<evidence type="ECO:0000256" key="5">
    <source>
        <dbReference type="NCBIfam" id="TIGR01378"/>
    </source>
</evidence>
<dbReference type="NCBIfam" id="TIGR01378">
    <property type="entry name" value="thi_PPkinase"/>
    <property type="match status" value="1"/>
</dbReference>
<dbReference type="EC" id="2.7.6.2" evidence="5"/>
<dbReference type="SUPFAM" id="SSF63999">
    <property type="entry name" value="Thiamin pyrophosphokinase, catalytic domain"/>
    <property type="match status" value="1"/>
</dbReference>
<name>A0ABY8LHQ4_9RHOB</name>
<evidence type="ECO:0000256" key="2">
    <source>
        <dbReference type="ARBA" id="ARBA00022741"/>
    </source>
</evidence>
<accession>A0ABY8LHQ4</accession>
<evidence type="ECO:0000259" key="6">
    <source>
        <dbReference type="Pfam" id="PF04263"/>
    </source>
</evidence>
<dbReference type="InterPro" id="IPR036759">
    <property type="entry name" value="TPK_catalytic_sf"/>
</dbReference>
<evidence type="ECO:0000313" key="7">
    <source>
        <dbReference type="EMBL" id="WGH79724.1"/>
    </source>
</evidence>
<feature type="domain" description="Thiamin pyrophosphokinase catalytic" evidence="6">
    <location>
        <begin position="16"/>
        <end position="104"/>
    </location>
</feature>
<dbReference type="RefSeq" id="WP_279966658.1">
    <property type="nucleotide sequence ID" value="NZ_CP122537.1"/>
</dbReference>
<evidence type="ECO:0000256" key="1">
    <source>
        <dbReference type="ARBA" id="ARBA00022679"/>
    </source>
</evidence>
<dbReference type="InterPro" id="IPR006282">
    <property type="entry name" value="Thi_PPkinase"/>
</dbReference>
<dbReference type="InterPro" id="IPR036371">
    <property type="entry name" value="TPK_B1-bd_sf"/>
</dbReference>
<keyword evidence="3" id="KW-0418">Kinase</keyword>
<dbReference type="EMBL" id="CP122537">
    <property type="protein sequence ID" value="WGH79724.1"/>
    <property type="molecule type" value="Genomic_DNA"/>
</dbReference>